<dbReference type="PROSITE" id="PS50853">
    <property type="entry name" value="FN3"/>
    <property type="match status" value="1"/>
</dbReference>
<dbReference type="EMBL" id="MT141543">
    <property type="protein sequence ID" value="QJA65700.1"/>
    <property type="molecule type" value="Genomic_DNA"/>
</dbReference>
<organism evidence="2">
    <name type="scientific">viral metagenome</name>
    <dbReference type="NCBI Taxonomy" id="1070528"/>
    <lineage>
        <taxon>unclassified sequences</taxon>
        <taxon>metagenomes</taxon>
        <taxon>organismal metagenomes</taxon>
    </lineage>
</organism>
<feature type="domain" description="Fibronectin type-III" evidence="1">
    <location>
        <begin position="13"/>
        <end position="121"/>
    </location>
</feature>
<evidence type="ECO:0000313" key="2">
    <source>
        <dbReference type="EMBL" id="QJA65700.1"/>
    </source>
</evidence>
<evidence type="ECO:0000259" key="1">
    <source>
        <dbReference type="PROSITE" id="PS50853"/>
    </source>
</evidence>
<dbReference type="InterPro" id="IPR003961">
    <property type="entry name" value="FN3_dom"/>
</dbReference>
<reference evidence="2" key="1">
    <citation type="submission" date="2020-03" db="EMBL/GenBank/DDBJ databases">
        <title>The deep terrestrial virosphere.</title>
        <authorList>
            <person name="Holmfeldt K."/>
            <person name="Nilsson E."/>
            <person name="Simone D."/>
            <person name="Lopez-Fernandez M."/>
            <person name="Wu X."/>
            <person name="de Brujin I."/>
            <person name="Lundin D."/>
            <person name="Andersson A."/>
            <person name="Bertilsson S."/>
            <person name="Dopson M."/>
        </authorList>
    </citation>
    <scope>NUCLEOTIDE SEQUENCE</scope>
    <source>
        <strain evidence="3">MM415A05828</strain>
        <strain evidence="2">MM415B00381</strain>
    </source>
</reference>
<name>A0A6M3J749_9ZZZZ</name>
<dbReference type="InterPro" id="IPR036116">
    <property type="entry name" value="FN3_sf"/>
</dbReference>
<proteinExistence type="predicted"/>
<dbReference type="Pfam" id="PF00041">
    <property type="entry name" value="fn3"/>
    <property type="match status" value="1"/>
</dbReference>
<sequence length="129" mass="13863">MIKLRLIGMILLVLLTVSFAPAVEAGQAILSWQAPTTNEDGTPLTDLAGYKVYYGKVSATYTIIKDIGNVLTYAITENALTYTITGLGEGTWYFVVTAYNTIGTESAYSNEVSKVIKTVPSKPVGCTVQ</sequence>
<dbReference type="AlphaFoldDB" id="A0A6M3J749"/>
<gene>
    <name evidence="3" type="ORF">MM415A05828_0008</name>
    <name evidence="2" type="ORF">MM415B00381_0013</name>
</gene>
<dbReference type="Gene3D" id="2.60.40.10">
    <property type="entry name" value="Immunoglobulins"/>
    <property type="match status" value="1"/>
</dbReference>
<dbReference type="SUPFAM" id="SSF49265">
    <property type="entry name" value="Fibronectin type III"/>
    <property type="match status" value="1"/>
</dbReference>
<protein>
    <recommendedName>
        <fullName evidence="1">Fibronectin type-III domain-containing protein</fullName>
    </recommendedName>
</protein>
<dbReference type="InterPro" id="IPR013783">
    <property type="entry name" value="Ig-like_fold"/>
</dbReference>
<evidence type="ECO:0000313" key="3">
    <source>
        <dbReference type="EMBL" id="QJA68746.1"/>
    </source>
</evidence>
<dbReference type="CDD" id="cd00063">
    <property type="entry name" value="FN3"/>
    <property type="match status" value="1"/>
</dbReference>
<accession>A0A6M3J749</accession>
<dbReference type="EMBL" id="MT141645">
    <property type="protein sequence ID" value="QJA68746.1"/>
    <property type="molecule type" value="Genomic_DNA"/>
</dbReference>